<evidence type="ECO:0000259" key="4">
    <source>
        <dbReference type="PROSITE" id="PS50887"/>
    </source>
</evidence>
<feature type="transmembrane region" description="Helical" evidence="3">
    <location>
        <begin position="160"/>
        <end position="181"/>
    </location>
</feature>
<feature type="transmembrane region" description="Helical" evidence="3">
    <location>
        <begin position="130"/>
        <end position="148"/>
    </location>
</feature>
<organism evidence="5 6">
    <name type="scientific">Cognatilysobacter xinjiangensis</name>
    <dbReference type="NCBI Taxonomy" id="546892"/>
    <lineage>
        <taxon>Bacteria</taxon>
        <taxon>Pseudomonadati</taxon>
        <taxon>Pseudomonadota</taxon>
        <taxon>Gammaproteobacteria</taxon>
        <taxon>Lysobacterales</taxon>
        <taxon>Lysobacteraceae</taxon>
        <taxon>Cognatilysobacter</taxon>
    </lineage>
</organism>
<dbReference type="PANTHER" id="PTHR45138">
    <property type="entry name" value="REGULATORY COMPONENTS OF SENSORY TRANSDUCTION SYSTEM"/>
    <property type="match status" value="1"/>
</dbReference>
<dbReference type="InterPro" id="IPR050469">
    <property type="entry name" value="Diguanylate_Cyclase"/>
</dbReference>
<feature type="transmembrane region" description="Helical" evidence="3">
    <location>
        <begin position="67"/>
        <end position="89"/>
    </location>
</feature>
<dbReference type="EMBL" id="BMXY01000003">
    <property type="protein sequence ID" value="GGZ67035.1"/>
    <property type="molecule type" value="Genomic_DNA"/>
</dbReference>
<dbReference type="Gene3D" id="3.30.70.270">
    <property type="match status" value="1"/>
</dbReference>
<dbReference type="Proteomes" id="UP000643403">
    <property type="component" value="Unassembled WGS sequence"/>
</dbReference>
<reference evidence="6" key="1">
    <citation type="journal article" date="2019" name="Int. J. Syst. Evol. Microbiol.">
        <title>The Global Catalogue of Microorganisms (GCM) 10K type strain sequencing project: providing services to taxonomists for standard genome sequencing and annotation.</title>
        <authorList>
            <consortium name="The Broad Institute Genomics Platform"/>
            <consortium name="The Broad Institute Genome Sequencing Center for Infectious Disease"/>
            <person name="Wu L."/>
            <person name="Ma J."/>
        </authorList>
    </citation>
    <scope>NUCLEOTIDE SEQUENCE [LARGE SCALE GENOMIC DNA]</scope>
    <source>
        <strain evidence="6">KCTC 22558</strain>
    </source>
</reference>
<dbReference type="NCBIfam" id="TIGR00254">
    <property type="entry name" value="GGDEF"/>
    <property type="match status" value="1"/>
</dbReference>
<feature type="domain" description="GGDEF" evidence="4">
    <location>
        <begin position="259"/>
        <end position="390"/>
    </location>
</feature>
<dbReference type="CDD" id="cd01949">
    <property type="entry name" value="GGDEF"/>
    <property type="match status" value="1"/>
</dbReference>
<evidence type="ECO:0000256" key="1">
    <source>
        <dbReference type="ARBA" id="ARBA00012528"/>
    </source>
</evidence>
<feature type="transmembrane region" description="Helical" evidence="3">
    <location>
        <begin position="12"/>
        <end position="33"/>
    </location>
</feature>
<dbReference type="Pfam" id="PF00990">
    <property type="entry name" value="GGDEF"/>
    <property type="match status" value="1"/>
</dbReference>
<keyword evidence="6" id="KW-1185">Reference proteome</keyword>
<dbReference type="RefSeq" id="WP_189449789.1">
    <property type="nucleotide sequence ID" value="NZ_BMXY01000003.1"/>
</dbReference>
<keyword evidence="3" id="KW-0812">Transmembrane</keyword>
<sequence length="403" mass="43462">MELIRQLDTATLAFVTGLAGFLLAGTMAGIRYAGTRDAALVYWGLAGLSFGLGHQFGHLFLTLGLGLPTPVVVAIANGLISLTHGLLLAGVRTYTGRRSGIVPLVGLSLAVVAAGLTWPEMRDVMRSRVLLLSATYMSMDLCAGWLLWRWPSPVRRFQRMAAAVFVFNSSFLAMRFAYAWATDGLSGSFAKDPSQILFFVVSLVFVYVLTLALALLMFRSKEIELQRLVHRDPLTGLFNRRSLFEHAAREQARCERYGTPLSLLMLDIDAFKAVNDTHGHAAGDAVICETAARIAGGLRDVDTAFRLGGEEFLVLLPSTALEAAVAVAERLRTAVSDTPVAATGERVTASFGVTELVRGQEGWEAAMRRADAALYRAKDEGRDRVSALPAATPSPATAVIEVT</sequence>
<keyword evidence="3" id="KW-0472">Membrane</keyword>
<evidence type="ECO:0000256" key="3">
    <source>
        <dbReference type="SAM" id="Phobius"/>
    </source>
</evidence>
<evidence type="ECO:0000313" key="6">
    <source>
        <dbReference type="Proteomes" id="UP000643403"/>
    </source>
</evidence>
<dbReference type="SMART" id="SM00267">
    <property type="entry name" value="GGDEF"/>
    <property type="match status" value="1"/>
</dbReference>
<feature type="transmembrane region" description="Helical" evidence="3">
    <location>
        <begin position="40"/>
        <end position="61"/>
    </location>
</feature>
<dbReference type="InterPro" id="IPR000160">
    <property type="entry name" value="GGDEF_dom"/>
</dbReference>
<dbReference type="PROSITE" id="PS50887">
    <property type="entry name" value="GGDEF"/>
    <property type="match status" value="1"/>
</dbReference>
<protein>
    <recommendedName>
        <fullName evidence="1">diguanylate cyclase</fullName>
        <ecNumber evidence="1">2.7.7.65</ecNumber>
    </recommendedName>
</protein>
<proteinExistence type="predicted"/>
<evidence type="ECO:0000313" key="5">
    <source>
        <dbReference type="EMBL" id="GGZ67035.1"/>
    </source>
</evidence>
<dbReference type="InterPro" id="IPR029787">
    <property type="entry name" value="Nucleotide_cyclase"/>
</dbReference>
<keyword evidence="3" id="KW-1133">Transmembrane helix</keyword>
<evidence type="ECO:0000256" key="2">
    <source>
        <dbReference type="ARBA" id="ARBA00034247"/>
    </source>
</evidence>
<feature type="transmembrane region" description="Helical" evidence="3">
    <location>
        <begin position="196"/>
        <end position="218"/>
    </location>
</feature>
<dbReference type="InterPro" id="IPR043128">
    <property type="entry name" value="Rev_trsase/Diguanyl_cyclase"/>
</dbReference>
<dbReference type="EC" id="2.7.7.65" evidence="1"/>
<comment type="catalytic activity">
    <reaction evidence="2">
        <text>2 GTP = 3',3'-c-di-GMP + 2 diphosphate</text>
        <dbReference type="Rhea" id="RHEA:24898"/>
        <dbReference type="ChEBI" id="CHEBI:33019"/>
        <dbReference type="ChEBI" id="CHEBI:37565"/>
        <dbReference type="ChEBI" id="CHEBI:58805"/>
        <dbReference type="EC" id="2.7.7.65"/>
    </reaction>
</comment>
<gene>
    <name evidence="5" type="ORF">GCM10008101_21490</name>
</gene>
<comment type="caution">
    <text evidence="5">The sequence shown here is derived from an EMBL/GenBank/DDBJ whole genome shotgun (WGS) entry which is preliminary data.</text>
</comment>
<feature type="transmembrane region" description="Helical" evidence="3">
    <location>
        <begin position="101"/>
        <end position="118"/>
    </location>
</feature>
<dbReference type="SUPFAM" id="SSF55073">
    <property type="entry name" value="Nucleotide cyclase"/>
    <property type="match status" value="1"/>
</dbReference>
<name>A0ABQ3C4F7_9GAMM</name>
<accession>A0ABQ3C4F7</accession>
<dbReference type="PANTHER" id="PTHR45138:SF9">
    <property type="entry name" value="DIGUANYLATE CYCLASE DGCM-RELATED"/>
    <property type="match status" value="1"/>
</dbReference>